<dbReference type="EMBL" id="LGTE01000006">
    <property type="protein sequence ID" value="KNZ70030.1"/>
    <property type="molecule type" value="Genomic_DNA"/>
</dbReference>
<keyword evidence="3" id="KW-0328">Glycosyltransferase</keyword>
<dbReference type="Proteomes" id="UP000037175">
    <property type="component" value="Unassembled WGS sequence"/>
</dbReference>
<evidence type="ECO:0000256" key="1">
    <source>
        <dbReference type="ARBA" id="ARBA00004236"/>
    </source>
</evidence>
<reference evidence="14" key="1">
    <citation type="submission" date="2015-07" db="EMBL/GenBank/DDBJ databases">
        <title>Complete Genome of Thermincola ferriacetica strain Z-0001T.</title>
        <authorList>
            <person name="Lusk B."/>
            <person name="Badalamenti J.P."/>
            <person name="Parameswaran P."/>
            <person name="Bond D.R."/>
            <person name="Torres C.I."/>
        </authorList>
    </citation>
    <scope>NUCLEOTIDE SEQUENCE [LARGE SCALE GENOMIC DNA]</scope>
    <source>
        <strain evidence="14">Z-0001</strain>
    </source>
</reference>
<dbReference type="CDD" id="cd00761">
    <property type="entry name" value="Glyco_tranf_GTA_type"/>
    <property type="match status" value="1"/>
</dbReference>
<protein>
    <recommendedName>
        <fullName evidence="10">4,4'-diaponeurosporenoate glycosyltransferase</fullName>
    </recommendedName>
</protein>
<dbReference type="Pfam" id="PF13489">
    <property type="entry name" value="Methyltransf_23"/>
    <property type="match status" value="1"/>
</dbReference>
<comment type="similarity">
    <text evidence="9">Belongs to the glycosyltransferase 2 family. CrtQ subfamily.</text>
</comment>
<dbReference type="RefSeq" id="WP_052217251.1">
    <property type="nucleotide sequence ID" value="NZ_LGTE01000006.1"/>
</dbReference>
<evidence type="ECO:0000256" key="8">
    <source>
        <dbReference type="ARBA" id="ARBA00037904"/>
    </source>
</evidence>
<evidence type="ECO:0000256" key="6">
    <source>
        <dbReference type="ARBA" id="ARBA00023136"/>
    </source>
</evidence>
<comment type="function">
    <text evidence="7">Catalyzes the glycosylation of 4,4'-diaponeurosporenoate, i.e. the esterification of glucose at the C1'' position with the carboxyl group of 4,4'-diaponeurosporenic acid, to form glycosyl-4,4'-diaponeurosporenoate. This is a step in the biosynthesis of staphyloxanthin, an orange pigment present in most staphylococci strains.</text>
</comment>
<sequence length="963" mass="111368">MKYEFKIDMSNDSAHSLVLRHIRFGSQVLEFGPATGYMTRYMKEKLGCIVYCVERDIEAARKAANYCDRMIIADIESMDWIDPLSEKSFDHIVFADVLEHLRDPWKVLEYAKAFLKQGGTVVTSIPNIGHSAVLMELFQGRFEYQPLGILDETHMRFFTKKSVLDLLEKAGLCPIKWLGTIAYPEDTEFKQEYRKFPPALQTILKNREDAHVYQFVTVSKRKEDICQTECCMNFNSLSHANNGYVQVFWKLDGRFDENISAKVPLECNKGFVKYELNLPPKIHGCLRVDPASFPAYGEIKNIALFSNNVHITGELEPVLFWSKENNFEGLSPGPGVVFLDGQDTKKFLCIDFDPQLYLTNVPDIGSDHSLVLRIEMSISENIPQNISAHINELFSENDRLWKELKKKNEQLKTQSNELARTQEELKNKNKQIQHQLEKLEKQDMLLKEKEKCLRGLQIELTQIYNSNGWKALSLYYKTIDKLLPDGTKRRNYLFALKNNIRKSASYLKLYGLKSFIKKVKYKLNSTSVKLDGKNTFDVPQLKLVRVPEKKIEPTDDATVSIIIPTKNAGEDFDLLLAMLQKQKGFKNVEIIIVDSGSTDGTLETAKDYKTKIVTILPEQFSHSYARNLGASHATGNFLLFTTQDAFPPSDLWLYELFCVLKNNEVVAVSCAETPREDADLFYRVIAWNHYKFLEVDKNDRVFCKPEAENYMTLRKNGQLSDIACLISKDIFMKYKYRFNYAEDLDLGIRLIKHGHKIAFLGSTRIIHSHNRPPYYFLKRGYVDNLFLSDIFSDFPIPFIEVNSFIKDIVFTYNILNSVIKSELLNLKLPLKIDEFISIVNNKFQIANRCSYPASIDIDGNEYIDNEFKSFLTRIWYHYSGHRNHESYNGILIDALLGFLDITFQYIRNTYELIDDYVLEDFKSCIFKEYAILCGAHLAYCYLKSPDKEKDALHDIYSELIKGV</sequence>
<evidence type="ECO:0000256" key="10">
    <source>
        <dbReference type="ARBA" id="ARBA00040345"/>
    </source>
</evidence>
<evidence type="ECO:0000313" key="13">
    <source>
        <dbReference type="EMBL" id="KNZ70030.1"/>
    </source>
</evidence>
<keyword evidence="11" id="KW-0175">Coiled coil</keyword>
<evidence type="ECO:0000256" key="9">
    <source>
        <dbReference type="ARBA" id="ARBA00038120"/>
    </source>
</evidence>
<evidence type="ECO:0000259" key="12">
    <source>
        <dbReference type="Pfam" id="PF00535"/>
    </source>
</evidence>
<proteinExistence type="inferred from homology"/>
<keyword evidence="2" id="KW-1003">Cell membrane</keyword>
<evidence type="ECO:0000256" key="3">
    <source>
        <dbReference type="ARBA" id="ARBA00022676"/>
    </source>
</evidence>
<dbReference type="PANTHER" id="PTHR43646">
    <property type="entry name" value="GLYCOSYLTRANSFERASE"/>
    <property type="match status" value="1"/>
</dbReference>
<dbReference type="SUPFAM" id="SSF53335">
    <property type="entry name" value="S-adenosyl-L-methionine-dependent methyltransferases"/>
    <property type="match status" value="1"/>
</dbReference>
<gene>
    <name evidence="13" type="ORF">Tfer_1170</name>
</gene>
<evidence type="ECO:0000256" key="4">
    <source>
        <dbReference type="ARBA" id="ARBA00022679"/>
    </source>
</evidence>
<dbReference type="PANTHER" id="PTHR43646:SF2">
    <property type="entry name" value="GLYCOSYLTRANSFERASE 2-LIKE DOMAIN-CONTAINING PROTEIN"/>
    <property type="match status" value="1"/>
</dbReference>
<name>A0A0L6W3B9_9FIRM</name>
<comment type="pathway">
    <text evidence="8">Carotenoid biosynthesis; staphyloxanthin biosynthesis; staphyloxanthin from farnesyl diphosphate: step 4/5.</text>
</comment>
<dbReference type="PATRIC" id="fig|281456.6.peg.1243"/>
<organism evidence="13 14">
    <name type="scientific">Thermincola ferriacetica</name>
    <dbReference type="NCBI Taxonomy" id="281456"/>
    <lineage>
        <taxon>Bacteria</taxon>
        <taxon>Bacillati</taxon>
        <taxon>Bacillota</taxon>
        <taxon>Clostridia</taxon>
        <taxon>Eubacteriales</taxon>
        <taxon>Thermincolaceae</taxon>
        <taxon>Thermincola</taxon>
    </lineage>
</organism>
<evidence type="ECO:0000256" key="5">
    <source>
        <dbReference type="ARBA" id="ARBA00022746"/>
    </source>
</evidence>
<dbReference type="CDD" id="cd02440">
    <property type="entry name" value="AdoMet_MTases"/>
    <property type="match status" value="1"/>
</dbReference>
<evidence type="ECO:0000256" key="2">
    <source>
        <dbReference type="ARBA" id="ARBA00022475"/>
    </source>
</evidence>
<keyword evidence="14" id="KW-1185">Reference proteome</keyword>
<dbReference type="Gene3D" id="3.40.50.150">
    <property type="entry name" value="Vaccinia Virus protein VP39"/>
    <property type="match status" value="1"/>
</dbReference>
<comment type="subcellular location">
    <subcellularLocation>
        <location evidence="1">Cell membrane</location>
    </subcellularLocation>
</comment>
<dbReference type="InterPro" id="IPR029063">
    <property type="entry name" value="SAM-dependent_MTases_sf"/>
</dbReference>
<dbReference type="Pfam" id="PF00535">
    <property type="entry name" value="Glycos_transf_2"/>
    <property type="match status" value="1"/>
</dbReference>
<evidence type="ECO:0000256" key="7">
    <source>
        <dbReference type="ARBA" id="ARBA00037281"/>
    </source>
</evidence>
<keyword evidence="5" id="KW-0125">Carotenoid biosynthesis</keyword>
<keyword evidence="6" id="KW-0472">Membrane</keyword>
<feature type="domain" description="Glycosyltransferase 2-like" evidence="12">
    <location>
        <begin position="560"/>
        <end position="683"/>
    </location>
</feature>
<dbReference type="GO" id="GO:0005886">
    <property type="term" value="C:plasma membrane"/>
    <property type="evidence" value="ECO:0007669"/>
    <property type="project" value="UniProtKB-SubCell"/>
</dbReference>
<dbReference type="Gene3D" id="3.90.550.10">
    <property type="entry name" value="Spore Coat Polysaccharide Biosynthesis Protein SpsA, Chain A"/>
    <property type="match status" value="1"/>
</dbReference>
<evidence type="ECO:0000313" key="14">
    <source>
        <dbReference type="Proteomes" id="UP000037175"/>
    </source>
</evidence>
<dbReference type="GO" id="GO:0016117">
    <property type="term" value="P:carotenoid biosynthetic process"/>
    <property type="evidence" value="ECO:0007669"/>
    <property type="project" value="UniProtKB-KW"/>
</dbReference>
<dbReference type="GO" id="GO:0016757">
    <property type="term" value="F:glycosyltransferase activity"/>
    <property type="evidence" value="ECO:0007669"/>
    <property type="project" value="UniProtKB-KW"/>
</dbReference>
<feature type="coiled-coil region" evidence="11">
    <location>
        <begin position="401"/>
        <end position="449"/>
    </location>
</feature>
<keyword evidence="4 13" id="KW-0808">Transferase</keyword>
<dbReference type="InterPro" id="IPR001173">
    <property type="entry name" value="Glyco_trans_2-like"/>
</dbReference>
<dbReference type="AlphaFoldDB" id="A0A0L6W3B9"/>
<evidence type="ECO:0000256" key="11">
    <source>
        <dbReference type="SAM" id="Coils"/>
    </source>
</evidence>
<dbReference type="InterPro" id="IPR029044">
    <property type="entry name" value="Nucleotide-diphossugar_trans"/>
</dbReference>
<comment type="caution">
    <text evidence="13">The sequence shown here is derived from an EMBL/GenBank/DDBJ whole genome shotgun (WGS) entry which is preliminary data.</text>
</comment>
<accession>A0A0L6W3B9</accession>
<dbReference type="SUPFAM" id="SSF53448">
    <property type="entry name" value="Nucleotide-diphospho-sugar transferases"/>
    <property type="match status" value="1"/>
</dbReference>